<feature type="region of interest" description="Disordered" evidence="1">
    <location>
        <begin position="93"/>
        <end position="163"/>
    </location>
</feature>
<organism evidence="3 4">
    <name type="scientific">Lactarius akahatsu</name>
    <dbReference type="NCBI Taxonomy" id="416441"/>
    <lineage>
        <taxon>Eukaryota</taxon>
        <taxon>Fungi</taxon>
        <taxon>Dikarya</taxon>
        <taxon>Basidiomycota</taxon>
        <taxon>Agaricomycotina</taxon>
        <taxon>Agaricomycetes</taxon>
        <taxon>Russulales</taxon>
        <taxon>Russulaceae</taxon>
        <taxon>Lactarius</taxon>
    </lineage>
</organism>
<accession>A0AAD4QCI5</accession>
<dbReference type="EMBL" id="JAKELL010000013">
    <property type="protein sequence ID" value="KAH8994943.1"/>
    <property type="molecule type" value="Genomic_DNA"/>
</dbReference>
<proteinExistence type="predicted"/>
<feature type="signal peptide" evidence="2">
    <location>
        <begin position="1"/>
        <end position="20"/>
    </location>
</feature>
<keyword evidence="2" id="KW-0732">Signal</keyword>
<comment type="caution">
    <text evidence="3">The sequence shown here is derived from an EMBL/GenBank/DDBJ whole genome shotgun (WGS) entry which is preliminary data.</text>
</comment>
<name>A0AAD4QCI5_9AGAM</name>
<protein>
    <submittedName>
        <fullName evidence="3">Uncharacterized protein</fullName>
    </submittedName>
</protein>
<sequence>MKFALVSIASATLFFAGVSAQSLTVNTPVHPGAAPDDPALADFGTQQGTSFTWTAVNFPAGTSLDITLRDSAGLISQTAPFTVQTSTNTACLNASASSSSGGSTSPTPASTTTATGSTPSVSTPTTSATTPTASATTKPSSSPASSSSKASSTSTPSSSSNAAMPTGVSYGAAGVIGAVVAAVLA</sequence>
<feature type="chain" id="PRO_5042146701" evidence="2">
    <location>
        <begin position="21"/>
        <end position="185"/>
    </location>
</feature>
<dbReference type="Proteomes" id="UP001201163">
    <property type="component" value="Unassembled WGS sequence"/>
</dbReference>
<evidence type="ECO:0000256" key="2">
    <source>
        <dbReference type="SAM" id="SignalP"/>
    </source>
</evidence>
<reference evidence="3" key="1">
    <citation type="submission" date="2022-01" db="EMBL/GenBank/DDBJ databases">
        <title>Comparative genomics reveals a dynamic genome evolution in the ectomycorrhizal milk-cap (Lactarius) mushrooms.</title>
        <authorList>
            <consortium name="DOE Joint Genome Institute"/>
            <person name="Lebreton A."/>
            <person name="Tang N."/>
            <person name="Kuo A."/>
            <person name="LaButti K."/>
            <person name="Drula E."/>
            <person name="Barry K."/>
            <person name="Clum A."/>
            <person name="Lipzen A."/>
            <person name="Mousain D."/>
            <person name="Ng V."/>
            <person name="Wang R."/>
            <person name="Wang X."/>
            <person name="Dai Y."/>
            <person name="Henrissat B."/>
            <person name="Grigoriev I.V."/>
            <person name="Guerin-Laguette A."/>
            <person name="Yu F."/>
            <person name="Martin F.M."/>
        </authorList>
    </citation>
    <scope>NUCLEOTIDE SEQUENCE</scope>
    <source>
        <strain evidence="3">QP</strain>
    </source>
</reference>
<gene>
    <name evidence="3" type="ORF">EDB92DRAFT_1943639</name>
</gene>
<keyword evidence="4" id="KW-1185">Reference proteome</keyword>
<evidence type="ECO:0000313" key="3">
    <source>
        <dbReference type="EMBL" id="KAH8994943.1"/>
    </source>
</evidence>
<evidence type="ECO:0000313" key="4">
    <source>
        <dbReference type="Proteomes" id="UP001201163"/>
    </source>
</evidence>
<dbReference type="AlphaFoldDB" id="A0AAD4QCI5"/>
<evidence type="ECO:0000256" key="1">
    <source>
        <dbReference type="SAM" id="MobiDB-lite"/>
    </source>
</evidence>